<accession>A0A4D7AUR5</accession>
<dbReference type="KEGG" id="obj:EIO64_08905"/>
<keyword evidence="1" id="KW-0812">Transmembrane</keyword>
<protein>
    <submittedName>
        <fullName evidence="2">Uncharacterized protein</fullName>
    </submittedName>
</protein>
<dbReference type="EMBL" id="CP034413">
    <property type="protein sequence ID" value="QCI59330.1"/>
    <property type="molecule type" value="Genomic_DNA"/>
</dbReference>
<feature type="transmembrane region" description="Helical" evidence="1">
    <location>
        <begin position="37"/>
        <end position="56"/>
    </location>
</feature>
<evidence type="ECO:0000313" key="3">
    <source>
        <dbReference type="Proteomes" id="UP000298642"/>
    </source>
</evidence>
<keyword evidence="1" id="KW-1133">Transmembrane helix</keyword>
<gene>
    <name evidence="2" type="ORF">EIO64_08905</name>
</gene>
<proteinExistence type="predicted"/>
<name>A0A4D7AUR5_9FIRM</name>
<reference evidence="3" key="1">
    <citation type="submission" date="2018-12" db="EMBL/GenBank/DDBJ databases">
        <title>Dusodibacter welbiota gen. nov., sp. nov., isolated from human faeces and emended description of the Oscillibacter genus.</title>
        <authorList>
            <person name="Le Roy T."/>
            <person name="Van der Smissen P."/>
            <person name="Delzenne N."/>
            <person name="Muccioli G."/>
            <person name="Collet J.F."/>
            <person name="Cani P.D."/>
        </authorList>
    </citation>
    <scope>NUCLEOTIDE SEQUENCE [LARGE SCALE GENOMIC DNA]</scope>
    <source>
        <strain evidence="3">J115</strain>
    </source>
</reference>
<feature type="transmembrane region" description="Helical" evidence="1">
    <location>
        <begin position="12"/>
        <end position="31"/>
    </location>
</feature>
<dbReference type="RefSeq" id="WP_119311762.1">
    <property type="nucleotide sequence ID" value="NZ_CP034413.3"/>
</dbReference>
<sequence>MNAYVARKLAEFAASILILVPCVLLLAWETALPNATFLWAVLLACSGVFLAALIHADRCQEQRSWRRVVSRCGGFVIMFLFILYKVITLLF</sequence>
<dbReference type="GeneID" id="89523546"/>
<evidence type="ECO:0000256" key="1">
    <source>
        <dbReference type="SAM" id="Phobius"/>
    </source>
</evidence>
<keyword evidence="1" id="KW-0472">Membrane</keyword>
<dbReference type="Proteomes" id="UP000298642">
    <property type="component" value="Chromosome"/>
</dbReference>
<feature type="transmembrane region" description="Helical" evidence="1">
    <location>
        <begin position="68"/>
        <end position="87"/>
    </location>
</feature>
<keyword evidence="3" id="KW-1185">Reference proteome</keyword>
<evidence type="ECO:0000313" key="2">
    <source>
        <dbReference type="EMBL" id="QCI59330.1"/>
    </source>
</evidence>
<organism evidence="2 3">
    <name type="scientific">Dysosmobacter welbionis</name>
    <dbReference type="NCBI Taxonomy" id="2093857"/>
    <lineage>
        <taxon>Bacteria</taxon>
        <taxon>Bacillati</taxon>
        <taxon>Bacillota</taxon>
        <taxon>Clostridia</taxon>
        <taxon>Eubacteriales</taxon>
        <taxon>Oscillospiraceae</taxon>
        <taxon>Dysosmobacter</taxon>
    </lineage>
</organism>
<dbReference type="AlphaFoldDB" id="A0A4D7AUR5"/>